<dbReference type="GO" id="GO:0009055">
    <property type="term" value="F:electron transfer activity"/>
    <property type="evidence" value="ECO:0007669"/>
    <property type="project" value="TreeGrafter"/>
</dbReference>
<feature type="transmembrane region" description="Helical" evidence="12">
    <location>
        <begin position="276"/>
        <end position="296"/>
    </location>
</feature>
<dbReference type="RefSeq" id="WP_118912950.1">
    <property type="nucleotide sequence ID" value="NZ_CBCRVH010000003.1"/>
</dbReference>
<dbReference type="AlphaFoldDB" id="A0A417Z7R8"/>
<accession>A0A417Z7R8</accession>
<comment type="caution">
    <text evidence="13">The sequence shown here is derived from an EMBL/GenBank/DDBJ whole genome shotgun (WGS) entry which is preliminary data.</text>
</comment>
<comment type="similarity">
    <text evidence="2">Belongs to the cytochrome ubiquinol oxidase subunit 2 family.</text>
</comment>
<feature type="transmembrane region" description="Helical" evidence="12">
    <location>
        <begin position="101"/>
        <end position="122"/>
    </location>
</feature>
<dbReference type="GO" id="GO:0046872">
    <property type="term" value="F:metal ion binding"/>
    <property type="evidence" value="ECO:0007669"/>
    <property type="project" value="UniProtKB-KW"/>
</dbReference>
<name>A0A417Z7R8_9MICO</name>
<evidence type="ECO:0000256" key="6">
    <source>
        <dbReference type="ARBA" id="ARBA00022692"/>
    </source>
</evidence>
<feature type="transmembrane region" description="Helical" evidence="12">
    <location>
        <begin position="324"/>
        <end position="347"/>
    </location>
</feature>
<sequence length="371" mass="40615">MELTTFWFIIIGVLWTGYFVLEGFDFGVGMLLPVLGKGKADSTTDAAAGQAGEVTDPVTDHIGENEKRRRVLLNTIGPVWDGNEVWLLTAGGATFAAFPNWYATLFSAAYLPLLIILVGLIVRNMGFEYRHKRDSVAWRKGWDTAIIVGSFIPAILWGVALTNMVRGLPINADMEFTGNLFTLLNPLSLLGGIVTMLVFMTHGCFFVALKTDGAVRHDARALATKTGLAAAVLAVVLLVWLGIEVGTVTSWVTSVLVALFFLAALAFNLRGKEGAAFAGTFVAIALFVLTYFVMLFPNVMPSTTNAAWSLTTENASSSHHTLVIMTWVALIFTPLVVLYQSWTYWVFRKRITTKHIPEAVDPSRPDPIKVH</sequence>
<keyword evidence="5" id="KW-0349">Heme</keyword>
<evidence type="ECO:0000256" key="10">
    <source>
        <dbReference type="ARBA" id="ARBA00023004"/>
    </source>
</evidence>
<keyword evidence="6 12" id="KW-0812">Transmembrane</keyword>
<feature type="transmembrane region" description="Helical" evidence="12">
    <location>
        <begin position="142"/>
        <end position="160"/>
    </location>
</feature>
<dbReference type="PIRSF" id="PIRSF000267">
    <property type="entry name" value="Cyt_oxidse_sub2"/>
    <property type="match status" value="1"/>
</dbReference>
<evidence type="ECO:0000256" key="4">
    <source>
        <dbReference type="ARBA" id="ARBA00022475"/>
    </source>
</evidence>
<dbReference type="PANTHER" id="PTHR43141:SF5">
    <property type="entry name" value="CYTOCHROME BD-I UBIQUINOL OXIDASE SUBUNIT 2"/>
    <property type="match status" value="1"/>
</dbReference>
<evidence type="ECO:0000256" key="7">
    <source>
        <dbReference type="ARBA" id="ARBA00022723"/>
    </source>
</evidence>
<feature type="transmembrane region" description="Helical" evidence="12">
    <location>
        <begin position="249"/>
        <end position="269"/>
    </location>
</feature>
<evidence type="ECO:0000256" key="2">
    <source>
        <dbReference type="ARBA" id="ARBA00007543"/>
    </source>
</evidence>
<keyword evidence="10" id="KW-0408">Iron</keyword>
<keyword evidence="8" id="KW-0249">Electron transport</keyword>
<dbReference type="GO" id="GO:0070069">
    <property type="term" value="C:cytochrome complex"/>
    <property type="evidence" value="ECO:0007669"/>
    <property type="project" value="TreeGrafter"/>
</dbReference>
<dbReference type="EMBL" id="QWLM01000004">
    <property type="protein sequence ID" value="RHW46677.1"/>
    <property type="molecule type" value="Genomic_DNA"/>
</dbReference>
<feature type="transmembrane region" description="Helical" evidence="12">
    <location>
        <begin position="180"/>
        <end position="209"/>
    </location>
</feature>
<evidence type="ECO:0000256" key="12">
    <source>
        <dbReference type="SAM" id="Phobius"/>
    </source>
</evidence>
<dbReference type="PANTHER" id="PTHR43141">
    <property type="entry name" value="CYTOCHROME BD2 SUBUNIT II"/>
    <property type="match status" value="1"/>
</dbReference>
<dbReference type="Pfam" id="PF02322">
    <property type="entry name" value="Cyt_bd_oxida_II"/>
    <property type="match status" value="1"/>
</dbReference>
<dbReference type="GO" id="GO:0005886">
    <property type="term" value="C:plasma membrane"/>
    <property type="evidence" value="ECO:0007669"/>
    <property type="project" value="UniProtKB-SubCell"/>
</dbReference>
<protein>
    <submittedName>
        <fullName evidence="13">Cytochrome d ubiquinol oxidase subunit II</fullName>
    </submittedName>
</protein>
<feature type="transmembrane region" description="Helical" evidence="12">
    <location>
        <begin position="6"/>
        <end position="32"/>
    </location>
</feature>
<comment type="subcellular location">
    <subcellularLocation>
        <location evidence="1">Cell membrane</location>
        <topology evidence="1">Multi-pass membrane protein</topology>
    </subcellularLocation>
</comment>
<evidence type="ECO:0000256" key="9">
    <source>
        <dbReference type="ARBA" id="ARBA00022989"/>
    </source>
</evidence>
<reference evidence="13 14" key="1">
    <citation type="submission" date="2018-08" db="EMBL/GenBank/DDBJ databases">
        <title>Whole genome sequence analysis of Dermacoccus abyssi bacteria isolated from Deep Mariana trench Micromonospora spp reveals genes involved in the environmental adaptation and production of secondary metabolites.</title>
        <authorList>
            <person name="Abdel-Mageed W.M."/>
            <person name="Lehri B."/>
            <person name="Nouioui I."/>
            <person name="Goodfellow I."/>
            <person name="Jaspars M."/>
            <person name="Karlyshev A."/>
        </authorList>
    </citation>
    <scope>NUCLEOTIDE SEQUENCE [LARGE SCALE GENOMIC DNA]</scope>
    <source>
        <strain evidence="13 14">MT1.1</strain>
    </source>
</reference>
<evidence type="ECO:0000313" key="14">
    <source>
        <dbReference type="Proteomes" id="UP000285376"/>
    </source>
</evidence>
<keyword evidence="7" id="KW-0479">Metal-binding</keyword>
<keyword evidence="3" id="KW-0813">Transport</keyword>
<keyword evidence="11 12" id="KW-0472">Membrane</keyword>
<dbReference type="GO" id="GO:0019646">
    <property type="term" value="P:aerobic electron transport chain"/>
    <property type="evidence" value="ECO:0007669"/>
    <property type="project" value="TreeGrafter"/>
</dbReference>
<evidence type="ECO:0000256" key="3">
    <source>
        <dbReference type="ARBA" id="ARBA00022448"/>
    </source>
</evidence>
<evidence type="ECO:0000313" key="13">
    <source>
        <dbReference type="EMBL" id="RHW46677.1"/>
    </source>
</evidence>
<gene>
    <name evidence="13" type="primary">cydB</name>
    <name evidence="13" type="ORF">D1832_05460</name>
</gene>
<keyword evidence="9 12" id="KW-1133">Transmembrane helix</keyword>
<evidence type="ECO:0000256" key="11">
    <source>
        <dbReference type="ARBA" id="ARBA00023136"/>
    </source>
</evidence>
<organism evidence="13 14">
    <name type="scientific">Dermacoccus abyssi</name>
    <dbReference type="NCBI Taxonomy" id="322596"/>
    <lineage>
        <taxon>Bacteria</taxon>
        <taxon>Bacillati</taxon>
        <taxon>Actinomycetota</taxon>
        <taxon>Actinomycetes</taxon>
        <taxon>Micrococcales</taxon>
        <taxon>Dermacoccaceae</taxon>
        <taxon>Dermacoccus</taxon>
    </lineage>
</organism>
<evidence type="ECO:0000256" key="8">
    <source>
        <dbReference type="ARBA" id="ARBA00022982"/>
    </source>
</evidence>
<evidence type="ECO:0000256" key="1">
    <source>
        <dbReference type="ARBA" id="ARBA00004651"/>
    </source>
</evidence>
<feature type="transmembrane region" description="Helical" evidence="12">
    <location>
        <begin position="221"/>
        <end position="243"/>
    </location>
</feature>
<dbReference type="NCBIfam" id="TIGR00203">
    <property type="entry name" value="cydB"/>
    <property type="match status" value="1"/>
</dbReference>
<dbReference type="Proteomes" id="UP000285376">
    <property type="component" value="Unassembled WGS sequence"/>
</dbReference>
<keyword evidence="4" id="KW-1003">Cell membrane</keyword>
<evidence type="ECO:0000256" key="5">
    <source>
        <dbReference type="ARBA" id="ARBA00022617"/>
    </source>
</evidence>
<dbReference type="GO" id="GO:0016682">
    <property type="term" value="F:oxidoreductase activity, acting on diphenols and related substances as donors, oxygen as acceptor"/>
    <property type="evidence" value="ECO:0007669"/>
    <property type="project" value="TreeGrafter"/>
</dbReference>
<proteinExistence type="inferred from homology"/>
<dbReference type="InterPro" id="IPR003317">
    <property type="entry name" value="Cyt-d_oxidase_su2"/>
</dbReference>